<sequence>MLERGQDFRRRKHAELSASDEMLGAACWDIAGRAMRPRSVLNDPCPGSTRSGFARAEGRGDSVMGAPWAMKVAVCLGNGTCSWHAGQRSNLRSVRSGDVELVFSEIAPLSSSTCCFLLSPSSARKDVGGAIAEVAVPAMMWPDYRRTQRHFQASHPYLINRRHFLREMVAERCA</sequence>
<name>Q1KZW8_9BRAD</name>
<gene>
    <name evidence="1" type="primary">hupJ</name>
</gene>
<dbReference type="AlphaFoldDB" id="Q1KZW8"/>
<dbReference type="EMBL" id="DQ304716">
    <property type="protein sequence ID" value="ABC26861.1"/>
    <property type="molecule type" value="Genomic_DNA"/>
</dbReference>
<reference evidence="1" key="1">
    <citation type="submission" date="2005-11" db="EMBL/GenBank/DDBJ databases">
        <title>Molecular characterization of two evolutionarily distinct hydrogenase gene clusters from Bradyrhizobium.</title>
        <authorList>
            <person name="Baginsky C."/>
            <person name="Palacios J.M."/>
            <person name="Imperial J."/>
            <person name="Ruiz-Argueso T."/>
            <person name="Brito B."/>
        </authorList>
    </citation>
    <scope>NUCLEOTIDE SEQUENCE</scope>
    <source>
        <strain evidence="1">M5</strain>
    </source>
</reference>
<protein>
    <submittedName>
        <fullName evidence="1">HupJ</fullName>
    </submittedName>
</protein>
<accession>Q1KZW8</accession>
<proteinExistence type="predicted"/>
<organism evidence="1">
    <name type="scientific">Bradyrhizobium sp. UPM1167</name>
    <dbReference type="NCBI Taxonomy" id="192183"/>
    <lineage>
        <taxon>Bacteria</taxon>
        <taxon>Pseudomonadati</taxon>
        <taxon>Pseudomonadota</taxon>
        <taxon>Alphaproteobacteria</taxon>
        <taxon>Hyphomicrobiales</taxon>
        <taxon>Nitrobacteraceae</taxon>
        <taxon>Bradyrhizobium</taxon>
    </lineage>
</organism>
<evidence type="ECO:0000313" key="1">
    <source>
        <dbReference type="EMBL" id="ABC26861.1"/>
    </source>
</evidence>